<dbReference type="GeneID" id="39747475"/>
<accession>A0A1Y1JE06</accession>
<protein>
    <submittedName>
        <fullName evidence="2">Uncharacterized protein</fullName>
    </submittedName>
</protein>
<keyword evidence="1" id="KW-1133">Transmembrane helix</keyword>
<dbReference type="AlphaFoldDB" id="A0A1Y1JE06"/>
<name>A0A1Y1JE06_PLAGO</name>
<feature type="transmembrane region" description="Helical" evidence="1">
    <location>
        <begin position="140"/>
        <end position="161"/>
    </location>
</feature>
<evidence type="ECO:0000256" key="1">
    <source>
        <dbReference type="SAM" id="Phobius"/>
    </source>
</evidence>
<keyword evidence="1" id="KW-0812">Transmembrane</keyword>
<keyword evidence="3" id="KW-1185">Reference proteome</keyword>
<feature type="transmembrane region" description="Helical" evidence="1">
    <location>
        <begin position="100"/>
        <end position="120"/>
    </location>
</feature>
<sequence>MFMNRLCNSKLWRSNGWKRNGIFQNEVFAMFKSSKNILAKNTYGNINEKQEKNNKGTKNLNTNESNMEDKLQKMQLLYSKNKCEGNFSKKMNTFYIDNNFFFLIGCFFSLYSVFVYDFFANRCVQIFSNFFFLIFHFTKNTVNLLASILHMLFICFQVYVLTIKSNISLKSSGEG</sequence>
<proteinExistence type="predicted"/>
<organism evidence="2 3">
    <name type="scientific">Plasmodium gonderi</name>
    <dbReference type="NCBI Taxonomy" id="77519"/>
    <lineage>
        <taxon>Eukaryota</taxon>
        <taxon>Sar</taxon>
        <taxon>Alveolata</taxon>
        <taxon>Apicomplexa</taxon>
        <taxon>Aconoidasida</taxon>
        <taxon>Haemosporida</taxon>
        <taxon>Plasmodiidae</taxon>
        <taxon>Plasmodium</taxon>
        <taxon>Plasmodium (Plasmodium)</taxon>
    </lineage>
</organism>
<dbReference type="RefSeq" id="XP_028543348.1">
    <property type="nucleotide sequence ID" value="XM_028687547.1"/>
</dbReference>
<dbReference type="EMBL" id="BDQF01000009">
    <property type="protein sequence ID" value="GAW80759.1"/>
    <property type="molecule type" value="Genomic_DNA"/>
</dbReference>
<dbReference type="Proteomes" id="UP000195521">
    <property type="component" value="Unassembled WGS sequence"/>
</dbReference>
<evidence type="ECO:0000313" key="2">
    <source>
        <dbReference type="EMBL" id="GAW80759.1"/>
    </source>
</evidence>
<comment type="caution">
    <text evidence="2">The sequence shown here is derived from an EMBL/GenBank/DDBJ whole genome shotgun (WGS) entry which is preliminary data.</text>
</comment>
<dbReference type="OrthoDB" id="385327at2759"/>
<reference evidence="3" key="1">
    <citation type="submission" date="2017-04" db="EMBL/GenBank/DDBJ databases">
        <title>Plasmodium gonderi genome.</title>
        <authorList>
            <person name="Arisue N."/>
            <person name="Honma H."/>
            <person name="Kawai S."/>
            <person name="Tougan T."/>
            <person name="Tanabe K."/>
            <person name="Horii T."/>
        </authorList>
    </citation>
    <scope>NUCLEOTIDE SEQUENCE [LARGE SCALE GENOMIC DNA]</scope>
    <source>
        <strain evidence="3">ATCC 30045</strain>
    </source>
</reference>
<evidence type="ECO:0000313" key="3">
    <source>
        <dbReference type="Proteomes" id="UP000195521"/>
    </source>
</evidence>
<dbReference type="OMA" id="RCVQIFS"/>
<keyword evidence="1" id="KW-0472">Membrane</keyword>
<gene>
    <name evidence="2" type="ORF">PGO_083250</name>
</gene>